<dbReference type="PANTHER" id="PTHR43649:SF31">
    <property type="entry name" value="SN-GLYCEROL-3-PHOSPHATE-BINDING PERIPLASMIC PROTEIN UGPB"/>
    <property type="match status" value="1"/>
</dbReference>
<proteinExistence type="predicted"/>
<dbReference type="PANTHER" id="PTHR43649">
    <property type="entry name" value="ARABINOSE-BINDING PROTEIN-RELATED"/>
    <property type="match status" value="1"/>
</dbReference>
<dbReference type="InterPro" id="IPR050490">
    <property type="entry name" value="Bact_solute-bd_prot1"/>
</dbReference>
<comment type="caution">
    <text evidence="4">The sequence shown here is derived from an EMBL/GenBank/DDBJ whole genome shotgun (WGS) entry which is preliminary data.</text>
</comment>
<dbReference type="GO" id="GO:0030313">
    <property type="term" value="C:cell envelope"/>
    <property type="evidence" value="ECO:0007669"/>
    <property type="project" value="UniProtKB-SubCell"/>
</dbReference>
<evidence type="ECO:0000313" key="4">
    <source>
        <dbReference type="EMBL" id="MPM23993.1"/>
    </source>
</evidence>
<sequence length="354" mass="39741">MQGFVDSGFLVPIEELPGSENLLNKFKPMLSKQAHIFNGKTYTLPYNLTTYGFVINKDLFKQVGLTEADYPKTWADVRRVAKIITDKSNGKAYGLGLSSTLWTISSFYTMPNGQNVGHYGYDWNKKQFAYSDYNPLIETIDQMVADGSVFPGFEVLDGDGIRAQFAAGRIGMIGAASFDCAVYTKQFPAAFDWVVIDIPKFSANQETFKRFGNPTNLLCVGVNARKHPEKVLKVLEFFYADENTAAMYEQGLYIPIRSQATAMAKNEPTLKGWKEFAQFDEVFAMPPVPDTLIQLEGPSYREVLVNMWTNPRLDDVKPRMADVDKRYNSALSKLPAEKLNLYTLAPGVTAQRSK</sequence>
<evidence type="ECO:0000256" key="2">
    <source>
        <dbReference type="ARBA" id="ARBA00022448"/>
    </source>
</evidence>
<keyword evidence="2" id="KW-0813">Transport</keyword>
<name>A0A644YBR6_9ZZZZ</name>
<dbReference type="Gene3D" id="3.40.190.10">
    <property type="entry name" value="Periplasmic binding protein-like II"/>
    <property type="match status" value="1"/>
</dbReference>
<protein>
    <submittedName>
        <fullName evidence="4">Uncharacterized protein</fullName>
    </submittedName>
</protein>
<dbReference type="AlphaFoldDB" id="A0A644YBR6"/>
<accession>A0A644YBR6</accession>
<dbReference type="EMBL" id="VSSQ01004160">
    <property type="protein sequence ID" value="MPM23993.1"/>
    <property type="molecule type" value="Genomic_DNA"/>
</dbReference>
<evidence type="ECO:0000256" key="3">
    <source>
        <dbReference type="ARBA" id="ARBA00022729"/>
    </source>
</evidence>
<dbReference type="Pfam" id="PF01547">
    <property type="entry name" value="SBP_bac_1"/>
    <property type="match status" value="1"/>
</dbReference>
<dbReference type="SUPFAM" id="SSF53850">
    <property type="entry name" value="Periplasmic binding protein-like II"/>
    <property type="match status" value="1"/>
</dbReference>
<keyword evidence="3" id="KW-0732">Signal</keyword>
<comment type="subcellular location">
    <subcellularLocation>
        <location evidence="1">Cell envelope</location>
    </subcellularLocation>
</comment>
<evidence type="ECO:0000256" key="1">
    <source>
        <dbReference type="ARBA" id="ARBA00004196"/>
    </source>
</evidence>
<organism evidence="4">
    <name type="scientific">bioreactor metagenome</name>
    <dbReference type="NCBI Taxonomy" id="1076179"/>
    <lineage>
        <taxon>unclassified sequences</taxon>
        <taxon>metagenomes</taxon>
        <taxon>ecological metagenomes</taxon>
    </lineage>
</organism>
<dbReference type="InterPro" id="IPR006059">
    <property type="entry name" value="SBP"/>
</dbReference>
<reference evidence="4" key="1">
    <citation type="submission" date="2019-08" db="EMBL/GenBank/DDBJ databases">
        <authorList>
            <person name="Kucharzyk K."/>
            <person name="Murdoch R.W."/>
            <person name="Higgins S."/>
            <person name="Loffler F."/>
        </authorList>
    </citation>
    <scope>NUCLEOTIDE SEQUENCE</scope>
</reference>
<gene>
    <name evidence="4" type="ORF">SDC9_70470</name>
</gene>